<dbReference type="InterPro" id="IPR033186">
    <property type="entry name" value="HerA_C"/>
</dbReference>
<keyword evidence="3" id="KW-0347">Helicase</keyword>
<reference evidence="9" key="1">
    <citation type="submission" date="2019-09" db="EMBL/GenBank/DDBJ databases">
        <authorList>
            <person name="Hjerde E."/>
        </authorList>
    </citation>
    <scope>NUCLEOTIDE SEQUENCE</scope>
    <source>
        <strain evidence="9">06/09/160</strain>
    </source>
</reference>
<dbReference type="PANTHER" id="PTHR42957:SF1">
    <property type="entry name" value="HELICASE MJ1565-RELATED"/>
    <property type="match status" value="1"/>
</dbReference>
<accession>A0A5Q4ZHY2</accession>
<evidence type="ECO:0000256" key="5">
    <source>
        <dbReference type="ARBA" id="ARBA00023125"/>
    </source>
</evidence>
<evidence type="ECO:0000256" key="1">
    <source>
        <dbReference type="ARBA" id="ARBA00022741"/>
    </source>
</evidence>
<sequence>MSSNCWFTPFDSNRRIGSTINISPTEITANLSDAGAGEAKWHLGDRVAAGEVNEFVFIDCGQTAVLGRLVKVWLDGAERLSVDAISMANGLNNPIGIIQLLTSINSATGKISRGITNHPRLGSQIYSAHPKLISILAEGDIKEDNIKLDIAELPNDSTVNITVTPDKLFSRHCAVLGATGGGKSYSISRLLQEVQENGGKALLLDPTGEYADLDCESYYVGKHEKATEENTVTFPHWKLPESDIFAFLRPSAQTQMPKLSAAILSQKIIIEHWKKRREMNLTLNDSHSLVKADKEKRSYYSAVKLLESSSSCKRWSFKNLAAQIEQECIWPTGKFNESLFGGYHEGDLGYCISLISRIKSYSSNTYLKWLFDPEKDYQDIPSILENFSKNEESNKILRLDLSAVPFESNGREILVNAIGRKLMDLARAREISHDNPLLVFIDEAHQFLNKSVGDEASTIKLDSFGNIAKEGRKYGLNVVIATQRPRDIPEDVLSQIGSLIVHRLTNFHDQEVVKRAVGSMDQRSASFLPTLSQGEALLLGIDFPFPMTVKMKIPDIKPTSKSAEYSSAWKRKISDDK</sequence>
<dbReference type="Pfam" id="PF01935">
    <property type="entry name" value="DUF87"/>
    <property type="match status" value="1"/>
</dbReference>
<dbReference type="AlphaFoldDB" id="A0A5Q4ZHY2"/>
<name>A0A5Q4ZHY2_9GAMM</name>
<evidence type="ECO:0000256" key="4">
    <source>
        <dbReference type="ARBA" id="ARBA00022840"/>
    </source>
</evidence>
<dbReference type="Gene3D" id="3.40.50.300">
    <property type="entry name" value="P-loop containing nucleotide triphosphate hydrolases"/>
    <property type="match status" value="2"/>
</dbReference>
<dbReference type="EMBL" id="LR721750">
    <property type="protein sequence ID" value="VVV03890.1"/>
    <property type="molecule type" value="Genomic_DNA"/>
</dbReference>
<dbReference type="PANTHER" id="PTHR42957">
    <property type="entry name" value="HELICASE MJ1565-RELATED"/>
    <property type="match status" value="1"/>
</dbReference>
<proteinExistence type="predicted"/>
<evidence type="ECO:0000256" key="2">
    <source>
        <dbReference type="ARBA" id="ARBA00022801"/>
    </source>
</evidence>
<evidence type="ECO:0000259" key="7">
    <source>
        <dbReference type="Pfam" id="PF01935"/>
    </source>
</evidence>
<dbReference type="GO" id="GO:0004386">
    <property type="term" value="F:helicase activity"/>
    <property type="evidence" value="ECO:0007669"/>
    <property type="project" value="UniProtKB-KW"/>
</dbReference>
<keyword evidence="4" id="KW-0067">ATP-binding</keyword>
<keyword evidence="5" id="KW-0238">DNA-binding</keyword>
<keyword evidence="1" id="KW-0547">Nucleotide-binding</keyword>
<keyword evidence="2" id="KW-0378">Hydrolase</keyword>
<feature type="domain" description="Helicase HerA-like C-terminal" evidence="8">
    <location>
        <begin position="434"/>
        <end position="537"/>
    </location>
</feature>
<evidence type="ECO:0000256" key="3">
    <source>
        <dbReference type="ARBA" id="ARBA00022806"/>
    </source>
</evidence>
<dbReference type="GO" id="GO:0005524">
    <property type="term" value="F:ATP binding"/>
    <property type="evidence" value="ECO:0007669"/>
    <property type="project" value="UniProtKB-KW"/>
</dbReference>
<keyword evidence="6" id="KW-0413">Isomerase</keyword>
<gene>
    <name evidence="9" type="ORF">AW0309160_01273</name>
</gene>
<dbReference type="GO" id="GO:0016787">
    <property type="term" value="F:hydrolase activity"/>
    <property type="evidence" value="ECO:0007669"/>
    <property type="project" value="UniProtKB-KW"/>
</dbReference>
<dbReference type="InterPro" id="IPR008571">
    <property type="entry name" value="HerA-like"/>
</dbReference>
<dbReference type="InterPro" id="IPR027417">
    <property type="entry name" value="P-loop_NTPase"/>
</dbReference>
<protein>
    <recommendedName>
        <fullName evidence="10">Helicase HerA central domain-containing protein</fullName>
    </recommendedName>
</protein>
<feature type="domain" description="Helicase HerA central" evidence="7">
    <location>
        <begin position="150"/>
        <end position="285"/>
    </location>
</feature>
<evidence type="ECO:0000313" key="9">
    <source>
        <dbReference type="EMBL" id="VVV03890.1"/>
    </source>
</evidence>
<dbReference type="CDD" id="cd01127">
    <property type="entry name" value="TrwB_TraG_TraD_VirD4"/>
    <property type="match status" value="1"/>
</dbReference>
<evidence type="ECO:0000256" key="6">
    <source>
        <dbReference type="ARBA" id="ARBA00023235"/>
    </source>
</evidence>
<evidence type="ECO:0008006" key="10">
    <source>
        <dbReference type="Google" id="ProtNLM"/>
    </source>
</evidence>
<dbReference type="SUPFAM" id="SSF52540">
    <property type="entry name" value="P-loop containing nucleoside triphosphate hydrolases"/>
    <property type="match status" value="1"/>
</dbReference>
<evidence type="ECO:0000259" key="8">
    <source>
        <dbReference type="Pfam" id="PF05872"/>
    </source>
</evidence>
<organism evidence="9">
    <name type="scientific">Aliivibrio wodanis</name>
    <dbReference type="NCBI Taxonomy" id="80852"/>
    <lineage>
        <taxon>Bacteria</taxon>
        <taxon>Pseudomonadati</taxon>
        <taxon>Pseudomonadota</taxon>
        <taxon>Gammaproteobacteria</taxon>
        <taxon>Vibrionales</taxon>
        <taxon>Vibrionaceae</taxon>
        <taxon>Aliivibrio</taxon>
    </lineage>
</organism>
<dbReference type="InterPro" id="IPR002789">
    <property type="entry name" value="HerA_central"/>
</dbReference>
<dbReference type="GO" id="GO:0003677">
    <property type="term" value="F:DNA binding"/>
    <property type="evidence" value="ECO:0007669"/>
    <property type="project" value="UniProtKB-KW"/>
</dbReference>
<dbReference type="Pfam" id="PF05872">
    <property type="entry name" value="HerA_C"/>
    <property type="match status" value="1"/>
</dbReference>